<feature type="domain" description="Myb-like" evidence="2">
    <location>
        <begin position="263"/>
        <end position="307"/>
    </location>
</feature>
<dbReference type="Gene3D" id="1.10.10.60">
    <property type="entry name" value="Homeodomain-like"/>
    <property type="match status" value="1"/>
</dbReference>
<dbReference type="PROSITE" id="PS50090">
    <property type="entry name" value="MYB_LIKE"/>
    <property type="match status" value="2"/>
</dbReference>
<reference evidence="3 4" key="1">
    <citation type="submission" date="2024-02" db="EMBL/GenBank/DDBJ databases">
        <title>De novo assembly and annotation of 12 fungi associated with fruit tree decline syndrome in Ontario, Canada.</title>
        <authorList>
            <person name="Sulman M."/>
            <person name="Ellouze W."/>
            <person name="Ilyukhin E."/>
        </authorList>
    </citation>
    <scope>NUCLEOTIDE SEQUENCE [LARGE SCALE GENOMIC DNA]</scope>
    <source>
        <strain evidence="3 4">M169</strain>
    </source>
</reference>
<organism evidence="3 4">
    <name type="scientific">Diaporthe eres</name>
    <name type="common">Phomopsis oblonga</name>
    <dbReference type="NCBI Taxonomy" id="83184"/>
    <lineage>
        <taxon>Eukaryota</taxon>
        <taxon>Fungi</taxon>
        <taxon>Dikarya</taxon>
        <taxon>Ascomycota</taxon>
        <taxon>Pezizomycotina</taxon>
        <taxon>Sordariomycetes</taxon>
        <taxon>Sordariomycetidae</taxon>
        <taxon>Diaporthales</taxon>
        <taxon>Diaporthaceae</taxon>
        <taxon>Diaporthe</taxon>
        <taxon>Diaporthe eres species complex</taxon>
    </lineage>
</organism>
<dbReference type="Proteomes" id="UP001430848">
    <property type="component" value="Unassembled WGS sequence"/>
</dbReference>
<dbReference type="Pfam" id="PF13921">
    <property type="entry name" value="Myb_DNA-bind_6"/>
    <property type="match status" value="2"/>
</dbReference>
<accession>A0ABR1NZA5</accession>
<keyword evidence="4" id="KW-1185">Reference proteome</keyword>
<gene>
    <name evidence="3" type="ORF">SLS63_009566</name>
</gene>
<proteinExistence type="predicted"/>
<dbReference type="InterPro" id="IPR001005">
    <property type="entry name" value="SANT/Myb"/>
</dbReference>
<evidence type="ECO:0000313" key="3">
    <source>
        <dbReference type="EMBL" id="KAK7721452.1"/>
    </source>
</evidence>
<feature type="domain" description="Myb-like" evidence="2">
    <location>
        <begin position="361"/>
        <end position="417"/>
    </location>
</feature>
<sequence>MSTYRSTTHTAAGQLSAEDDRKLRAAVASGANFQDIKDTTFSDRFDLSPQILQDRAREIGAEWSPAEDVILIESLELPLKMDDHRYLDRVQARLREGLREQGVFSPSRSIEDIKARTKNLIKVGENYYLRNPPAEASSPYILAPPTINPDYRTPNTSSSQPGTVSQSLMGPSSRSAQGYDNPQAVSQPVLDHASGGSKPGSSVAGRRQVKPRFDDQWTHENLDLIKVKMARCYSLSHIARDFSAKRKAKDIESILAKIGYEDWSDEQDDHLLELQQYIGDNWAEIRNRLSGPERHEAEIQGRFKYLSELPPNLNKHRRKRPHEYTKEDDAYICCQVARDTTYKSICQERFPNVFPHNLEKRAEKIGAPWSEDDNQKLRDEVLRYGHDNQEVDWVSIGKQYEPPRHAEAVQIRWRHLRGVL</sequence>
<dbReference type="InterPro" id="IPR009057">
    <property type="entry name" value="Homeodomain-like_sf"/>
</dbReference>
<dbReference type="SMART" id="SM00717">
    <property type="entry name" value="SANT"/>
    <property type="match status" value="3"/>
</dbReference>
<dbReference type="SUPFAM" id="SSF46689">
    <property type="entry name" value="Homeodomain-like"/>
    <property type="match status" value="2"/>
</dbReference>
<evidence type="ECO:0000259" key="2">
    <source>
        <dbReference type="PROSITE" id="PS50090"/>
    </source>
</evidence>
<protein>
    <recommendedName>
        <fullName evidence="2">Myb-like domain-containing protein</fullName>
    </recommendedName>
</protein>
<dbReference type="EMBL" id="JAKNSF020000071">
    <property type="protein sequence ID" value="KAK7721452.1"/>
    <property type="molecule type" value="Genomic_DNA"/>
</dbReference>
<feature type="compositionally biased region" description="Polar residues" evidence="1">
    <location>
        <begin position="153"/>
        <end position="186"/>
    </location>
</feature>
<comment type="caution">
    <text evidence="3">The sequence shown here is derived from an EMBL/GenBank/DDBJ whole genome shotgun (WGS) entry which is preliminary data.</text>
</comment>
<name>A0ABR1NZA5_DIAER</name>
<feature type="region of interest" description="Disordered" evidence="1">
    <location>
        <begin position="134"/>
        <end position="212"/>
    </location>
</feature>
<evidence type="ECO:0000256" key="1">
    <source>
        <dbReference type="SAM" id="MobiDB-lite"/>
    </source>
</evidence>
<evidence type="ECO:0000313" key="4">
    <source>
        <dbReference type="Proteomes" id="UP001430848"/>
    </source>
</evidence>